<dbReference type="CDD" id="cd16922">
    <property type="entry name" value="HATPase_EvgS-ArcB-TorS-like"/>
    <property type="match status" value="1"/>
</dbReference>
<feature type="domain" description="Response regulatory" evidence="16">
    <location>
        <begin position="961"/>
        <end position="1077"/>
    </location>
</feature>
<dbReference type="Gene3D" id="1.10.287.130">
    <property type="match status" value="1"/>
</dbReference>
<dbReference type="InterPro" id="IPR036097">
    <property type="entry name" value="HisK_dim/P_sf"/>
</dbReference>
<dbReference type="CDD" id="cd00082">
    <property type="entry name" value="HisKA"/>
    <property type="match status" value="1"/>
</dbReference>
<feature type="compositionally biased region" description="Basic and acidic residues" evidence="13">
    <location>
        <begin position="465"/>
        <end position="486"/>
    </location>
</feature>
<dbReference type="InterPro" id="IPR007891">
    <property type="entry name" value="CHASE3"/>
</dbReference>
<dbReference type="Pfam" id="PF13185">
    <property type="entry name" value="GAF_2"/>
    <property type="match status" value="1"/>
</dbReference>
<dbReference type="SMART" id="SM00387">
    <property type="entry name" value="HATPase_c"/>
    <property type="match status" value="1"/>
</dbReference>
<dbReference type="InterPro" id="IPR036890">
    <property type="entry name" value="HATPase_C_sf"/>
</dbReference>
<keyword evidence="11 14" id="KW-0472">Membrane</keyword>
<dbReference type="Pfam" id="PF00072">
    <property type="entry name" value="Response_reg"/>
    <property type="match status" value="3"/>
</dbReference>
<feature type="transmembrane region" description="Helical" evidence="14">
    <location>
        <begin position="190"/>
        <end position="211"/>
    </location>
</feature>
<sequence>MFKNAKFNIRAKISLGYFIIVVCLGVSIFMLNDRISSMEKEIDFITNHDMEVHNLANQALKHVLNMETGKRGYALTGDLAYLEPYNQALAKWEEDYTKLYELITDNPSQQKKLEEIKANIQLWIHSDGEPTISLKKENKTEDILVLLKTYNGKKITDQLRTQIEAFLKIEKDLTEMRVTALDQKNRDVQYGLYLIILLVIVLSVVVSSIIARSIVRTIKQVSQAISGIASAEGSLTSNRIEVKTRDEIKELGDATNQLLETHEKQNWTQTSIADVASAFQGFNQVSELAQAFINKIAFLLDASYGVFYTVSGNKLEMTAAFAATGDPRGASSIRLGEGLVGQSAVDKRIYMLDKLPEEHMKITTALGDSSPRSIMIFPIEFQGTVLAVVELASLDVFTPIQRQLVEQIRSTVGIAMNSAAAQMEVQRLLEESQSLSEELQAQTEELQQQTEALQAQSMEMMEQQDELKASNDSLKRSEDRLQRQQEELEQSNLELELRSDQLESQMRKIEEINEQVEQQNALLGQQARDLISASQYKSEFLANMSHELRTPLNSLLILSQILEENKEANLTPKQVEFAKTIHSSGSDLLRLIDEILDLSKIEAGQMKIEMEPVFLEDMKESLGRSYRPLAGKKGINFHVILEGALPNTIYTDGHRLQQILKNLLTNAFKFTSKGHVTLRIFRTNSEKSLLPAGSLQTVQDAVIAFSVIDTGIGIPKDKKDIIFEAFQQADGTTSRKYGGTGLGLTISRDLSVLIGGHIEIESEEGAGSTFTLYVPELQEGSYLTALQEIAASDAGLVKVPDEGAIDHVLVPHIELSDPSLLIASEMVDDRDEVKSGDKVLLIIEDDIHFAEILLDIARSRGFKGLVALQGDKGLALAHAYKPDAIMLDIQLPVLDGWYILERLKQHPETRHIPVHIISVNDESRQGLTMGAMAYLIKPVSKENIDNAFSRIESFINRNLKRLLIVEDDIVLRNSLVELIGHDDVAITAVSSGSDALAELQAESFDCMVMDLGLSDISGFDLLDRIRQTEKLKQLPIIIYTGKDLDMKEEMKLKKYAESIIIKNVKSQERLYDETALFLHRVEANLPEERRNLLKKLYSNEAALDGKRILLVEDDMRNIFALSNVLESYNLKVTFAENGREALDLLEQNPEVDLILMDIMMPEMDGYEAMKAIRKMPQFEKIPIIALTAKAMKEDRQRCIDAGASDYISKPIDTERLLSLLKVWLYI</sequence>
<feature type="domain" description="Response regulatory" evidence="16">
    <location>
        <begin position="1107"/>
        <end position="1224"/>
    </location>
</feature>
<dbReference type="InterPro" id="IPR005467">
    <property type="entry name" value="His_kinase_dom"/>
</dbReference>
<protein>
    <recommendedName>
        <fullName evidence="3">histidine kinase</fullName>
        <ecNumber evidence="3">2.7.13.3</ecNumber>
    </recommendedName>
</protein>
<dbReference type="EMBL" id="JAAOIW010000004">
    <property type="protein sequence ID" value="NHN30461.1"/>
    <property type="molecule type" value="Genomic_DNA"/>
</dbReference>
<keyword evidence="14" id="KW-1133">Transmembrane helix</keyword>
<evidence type="ECO:0000313" key="18">
    <source>
        <dbReference type="EMBL" id="NHN30461.1"/>
    </source>
</evidence>
<feature type="domain" description="Histidine kinase" evidence="15">
    <location>
        <begin position="543"/>
        <end position="778"/>
    </location>
</feature>
<dbReference type="CDD" id="cd06225">
    <property type="entry name" value="HAMP"/>
    <property type="match status" value="1"/>
</dbReference>
<dbReference type="PROSITE" id="PS50110">
    <property type="entry name" value="RESPONSE_REGULATORY"/>
    <property type="match status" value="3"/>
</dbReference>
<keyword evidence="4" id="KW-1003">Cell membrane</keyword>
<evidence type="ECO:0000256" key="14">
    <source>
        <dbReference type="SAM" id="Phobius"/>
    </source>
</evidence>
<dbReference type="RefSeq" id="WP_166149603.1">
    <property type="nucleotide sequence ID" value="NZ_JAAOIW010000004.1"/>
</dbReference>
<evidence type="ECO:0000256" key="6">
    <source>
        <dbReference type="ARBA" id="ARBA00022679"/>
    </source>
</evidence>
<accession>A0ABX0J8X9</accession>
<dbReference type="Gene3D" id="3.40.50.2300">
    <property type="match status" value="3"/>
</dbReference>
<dbReference type="InterPro" id="IPR003018">
    <property type="entry name" value="GAF"/>
</dbReference>
<dbReference type="SUPFAM" id="SSF55781">
    <property type="entry name" value="GAF domain-like"/>
    <property type="match status" value="1"/>
</dbReference>
<evidence type="ECO:0000313" key="19">
    <source>
        <dbReference type="Proteomes" id="UP001165962"/>
    </source>
</evidence>
<organism evidence="18 19">
    <name type="scientific">Paenibacillus agricola</name>
    <dbReference type="NCBI Taxonomy" id="2716264"/>
    <lineage>
        <taxon>Bacteria</taxon>
        <taxon>Bacillati</taxon>
        <taxon>Bacillota</taxon>
        <taxon>Bacilli</taxon>
        <taxon>Bacillales</taxon>
        <taxon>Paenibacillaceae</taxon>
        <taxon>Paenibacillus</taxon>
    </lineage>
</organism>
<dbReference type="PANTHER" id="PTHR45339:SF1">
    <property type="entry name" value="HYBRID SIGNAL TRANSDUCTION HISTIDINE KINASE J"/>
    <property type="match status" value="1"/>
</dbReference>
<evidence type="ECO:0000256" key="11">
    <source>
        <dbReference type="ARBA" id="ARBA00023136"/>
    </source>
</evidence>
<feature type="modified residue" description="4-aspartylphosphate" evidence="12">
    <location>
        <position position="1010"/>
    </location>
</feature>
<evidence type="ECO:0000256" key="8">
    <source>
        <dbReference type="ARBA" id="ARBA00022777"/>
    </source>
</evidence>
<dbReference type="SMART" id="SM00388">
    <property type="entry name" value="HisKA"/>
    <property type="match status" value="1"/>
</dbReference>
<dbReference type="SUPFAM" id="SSF47384">
    <property type="entry name" value="Homodimeric domain of signal transducing histidine kinase"/>
    <property type="match status" value="1"/>
</dbReference>
<keyword evidence="10" id="KW-0902">Two-component regulatory system</keyword>
<dbReference type="Gene3D" id="3.30.450.40">
    <property type="match status" value="1"/>
</dbReference>
<dbReference type="InterPro" id="IPR003661">
    <property type="entry name" value="HisK_dim/P_dom"/>
</dbReference>
<dbReference type="Pfam" id="PF02518">
    <property type="entry name" value="HATPase_c"/>
    <property type="match status" value="1"/>
</dbReference>
<dbReference type="Gene3D" id="3.30.565.10">
    <property type="entry name" value="Histidine kinase-like ATPase, C-terminal domain"/>
    <property type="match status" value="1"/>
</dbReference>
<feature type="region of interest" description="Disordered" evidence="13">
    <location>
        <begin position="459"/>
        <end position="488"/>
    </location>
</feature>
<keyword evidence="14" id="KW-0812">Transmembrane</keyword>
<dbReference type="Proteomes" id="UP001165962">
    <property type="component" value="Unassembled WGS sequence"/>
</dbReference>
<keyword evidence="9" id="KW-0067">ATP-binding</keyword>
<dbReference type="Pfam" id="PF00512">
    <property type="entry name" value="HisKA"/>
    <property type="match status" value="1"/>
</dbReference>
<dbReference type="SUPFAM" id="SSF55874">
    <property type="entry name" value="ATPase domain of HSP90 chaperone/DNA topoisomerase II/histidine kinase"/>
    <property type="match status" value="1"/>
</dbReference>
<dbReference type="InterPro" id="IPR004358">
    <property type="entry name" value="Sig_transdc_His_kin-like_C"/>
</dbReference>
<dbReference type="CDD" id="cd00156">
    <property type="entry name" value="REC"/>
    <property type="match status" value="1"/>
</dbReference>
<dbReference type="Pfam" id="PF05227">
    <property type="entry name" value="CHASE3"/>
    <property type="match status" value="1"/>
</dbReference>
<reference evidence="18" key="1">
    <citation type="submission" date="2020-03" db="EMBL/GenBank/DDBJ databases">
        <title>Draft sequencing of Paenibacilllus sp. S3N08.</title>
        <authorList>
            <person name="Kim D.-U."/>
        </authorList>
    </citation>
    <scope>NUCLEOTIDE SEQUENCE</scope>
    <source>
        <strain evidence="18">S3N08</strain>
    </source>
</reference>
<dbReference type="Gene3D" id="6.10.340.10">
    <property type="match status" value="1"/>
</dbReference>
<name>A0ABX0J8X9_9BACL</name>
<feature type="transmembrane region" description="Helical" evidence="14">
    <location>
        <begin position="12"/>
        <end position="31"/>
    </location>
</feature>
<dbReference type="InterPro" id="IPR001789">
    <property type="entry name" value="Sig_transdc_resp-reg_receiver"/>
</dbReference>
<evidence type="ECO:0000256" key="13">
    <source>
        <dbReference type="SAM" id="MobiDB-lite"/>
    </source>
</evidence>
<evidence type="ECO:0000259" key="17">
    <source>
        <dbReference type="PROSITE" id="PS50885"/>
    </source>
</evidence>
<keyword evidence="8" id="KW-0418">Kinase</keyword>
<dbReference type="CDD" id="cd17546">
    <property type="entry name" value="REC_hyHK_CKI1_RcsC-like"/>
    <property type="match status" value="1"/>
</dbReference>
<evidence type="ECO:0000259" key="15">
    <source>
        <dbReference type="PROSITE" id="PS50109"/>
    </source>
</evidence>
<feature type="modified residue" description="4-aspartylphosphate" evidence="12">
    <location>
        <position position="888"/>
    </location>
</feature>
<evidence type="ECO:0000256" key="3">
    <source>
        <dbReference type="ARBA" id="ARBA00012438"/>
    </source>
</evidence>
<keyword evidence="5 12" id="KW-0597">Phosphoprotein</keyword>
<keyword evidence="6" id="KW-0808">Transferase</keyword>
<dbReference type="SMART" id="SM00065">
    <property type="entry name" value="GAF"/>
    <property type="match status" value="1"/>
</dbReference>
<keyword evidence="7" id="KW-0547">Nucleotide-binding</keyword>
<dbReference type="PROSITE" id="PS50885">
    <property type="entry name" value="HAMP"/>
    <property type="match status" value="1"/>
</dbReference>
<comment type="catalytic activity">
    <reaction evidence="1">
        <text>ATP + protein L-histidine = ADP + protein N-phospho-L-histidine.</text>
        <dbReference type="EC" id="2.7.13.3"/>
    </reaction>
</comment>
<dbReference type="PRINTS" id="PR00344">
    <property type="entry name" value="BCTRLSENSOR"/>
</dbReference>
<dbReference type="CDD" id="cd19410">
    <property type="entry name" value="HK9-like_sensor"/>
    <property type="match status" value="1"/>
</dbReference>
<dbReference type="InterPro" id="IPR003660">
    <property type="entry name" value="HAMP_dom"/>
</dbReference>
<gene>
    <name evidence="18" type="ORF">G9U52_11515</name>
</gene>
<proteinExistence type="predicted"/>
<dbReference type="EC" id="2.7.13.3" evidence="3"/>
<evidence type="ECO:0000256" key="4">
    <source>
        <dbReference type="ARBA" id="ARBA00022475"/>
    </source>
</evidence>
<evidence type="ECO:0000259" key="16">
    <source>
        <dbReference type="PROSITE" id="PS50110"/>
    </source>
</evidence>
<comment type="subcellular location">
    <subcellularLocation>
        <location evidence="2">Cell membrane</location>
        <topology evidence="2">Multi-pass membrane protein</topology>
    </subcellularLocation>
</comment>
<dbReference type="SUPFAM" id="SSF52172">
    <property type="entry name" value="CheY-like"/>
    <property type="match status" value="3"/>
</dbReference>
<dbReference type="SMART" id="SM00448">
    <property type="entry name" value="REC"/>
    <property type="match status" value="3"/>
</dbReference>
<evidence type="ECO:0000256" key="10">
    <source>
        <dbReference type="ARBA" id="ARBA00023012"/>
    </source>
</evidence>
<feature type="domain" description="HAMP" evidence="17">
    <location>
        <begin position="212"/>
        <end position="261"/>
    </location>
</feature>
<dbReference type="InterPro" id="IPR003594">
    <property type="entry name" value="HATPase_dom"/>
</dbReference>
<dbReference type="InterPro" id="IPR029016">
    <property type="entry name" value="GAF-like_dom_sf"/>
</dbReference>
<evidence type="ECO:0000256" key="9">
    <source>
        <dbReference type="ARBA" id="ARBA00022840"/>
    </source>
</evidence>
<keyword evidence="19" id="KW-1185">Reference proteome</keyword>
<dbReference type="InterPro" id="IPR011006">
    <property type="entry name" value="CheY-like_superfamily"/>
</dbReference>
<dbReference type="PROSITE" id="PS50109">
    <property type="entry name" value="HIS_KIN"/>
    <property type="match status" value="1"/>
</dbReference>
<evidence type="ECO:0000256" key="1">
    <source>
        <dbReference type="ARBA" id="ARBA00000085"/>
    </source>
</evidence>
<feature type="domain" description="Response regulatory" evidence="16">
    <location>
        <begin position="839"/>
        <end position="952"/>
    </location>
</feature>
<comment type="caution">
    <text evidence="18">The sequence shown here is derived from an EMBL/GenBank/DDBJ whole genome shotgun (WGS) entry which is preliminary data.</text>
</comment>
<evidence type="ECO:0000256" key="7">
    <source>
        <dbReference type="ARBA" id="ARBA00022741"/>
    </source>
</evidence>
<evidence type="ECO:0000256" key="2">
    <source>
        <dbReference type="ARBA" id="ARBA00004651"/>
    </source>
</evidence>
<dbReference type="PANTHER" id="PTHR45339">
    <property type="entry name" value="HYBRID SIGNAL TRANSDUCTION HISTIDINE KINASE J"/>
    <property type="match status" value="1"/>
</dbReference>
<feature type="modified residue" description="4-aspartylphosphate" evidence="12">
    <location>
        <position position="1157"/>
    </location>
</feature>
<evidence type="ECO:0000256" key="12">
    <source>
        <dbReference type="PROSITE-ProRule" id="PRU00169"/>
    </source>
</evidence>
<evidence type="ECO:0000256" key="5">
    <source>
        <dbReference type="ARBA" id="ARBA00022553"/>
    </source>
</evidence>